<reference evidence="3" key="2">
    <citation type="submission" date="2015-06" db="UniProtKB">
        <authorList>
            <consortium name="EnsemblPlants"/>
        </authorList>
    </citation>
    <scope>IDENTIFICATION</scope>
    <source>
        <strain evidence="3">DM1-3 516 R44</strain>
    </source>
</reference>
<reference evidence="4" key="1">
    <citation type="journal article" date="2011" name="Nature">
        <title>Genome sequence and analysis of the tuber crop potato.</title>
        <authorList>
            <consortium name="The Potato Genome Sequencing Consortium"/>
        </authorList>
    </citation>
    <scope>NUCLEOTIDE SEQUENCE [LARGE SCALE GENOMIC DNA]</scope>
    <source>
        <strain evidence="4">cv. DM1-3 516 R44</strain>
    </source>
</reference>
<feature type="compositionally biased region" description="Polar residues" evidence="1">
    <location>
        <begin position="110"/>
        <end position="120"/>
    </location>
</feature>
<evidence type="ECO:0000256" key="1">
    <source>
        <dbReference type="SAM" id="MobiDB-lite"/>
    </source>
</evidence>
<evidence type="ECO:0000313" key="3">
    <source>
        <dbReference type="EnsemblPlants" id="PGSC0003DMT400087314"/>
    </source>
</evidence>
<dbReference type="PaxDb" id="4113-PGSC0003DMT400087314"/>
<dbReference type="HOGENOM" id="CLU_1743755_0_0_1"/>
<evidence type="ECO:0000256" key="2">
    <source>
        <dbReference type="SAM" id="SignalP"/>
    </source>
</evidence>
<organism evidence="3 4">
    <name type="scientific">Solanum tuberosum</name>
    <name type="common">Potato</name>
    <dbReference type="NCBI Taxonomy" id="4113"/>
    <lineage>
        <taxon>Eukaryota</taxon>
        <taxon>Viridiplantae</taxon>
        <taxon>Streptophyta</taxon>
        <taxon>Embryophyta</taxon>
        <taxon>Tracheophyta</taxon>
        <taxon>Spermatophyta</taxon>
        <taxon>Magnoliopsida</taxon>
        <taxon>eudicotyledons</taxon>
        <taxon>Gunneridae</taxon>
        <taxon>Pentapetalae</taxon>
        <taxon>asterids</taxon>
        <taxon>lamiids</taxon>
        <taxon>Solanales</taxon>
        <taxon>Solanaceae</taxon>
        <taxon>Solanoideae</taxon>
        <taxon>Solaneae</taxon>
        <taxon>Solanum</taxon>
    </lineage>
</organism>
<feature type="region of interest" description="Disordered" evidence="1">
    <location>
        <begin position="93"/>
        <end position="150"/>
    </location>
</feature>
<feature type="compositionally biased region" description="Polar residues" evidence="1">
    <location>
        <begin position="68"/>
        <end position="77"/>
    </location>
</feature>
<evidence type="ECO:0008006" key="5">
    <source>
        <dbReference type="Google" id="ProtNLM"/>
    </source>
</evidence>
<feature type="chain" id="PRO_5004014525" description="Integrase core domain containing protein" evidence="2">
    <location>
        <begin position="19"/>
        <end position="150"/>
    </location>
</feature>
<accession>M1DDK8</accession>
<proteinExistence type="predicted"/>
<dbReference type="EnsemblPlants" id="PGSC0003DMT400087314">
    <property type="protein sequence ID" value="PGSC0003DMT400087314"/>
    <property type="gene ID" value="PGSC0003DMG400036885"/>
</dbReference>
<protein>
    <recommendedName>
        <fullName evidence="5">Integrase core domain containing protein</fullName>
    </recommendedName>
</protein>
<keyword evidence="2" id="KW-0732">Signal</keyword>
<dbReference type="AlphaFoldDB" id="M1DDK8"/>
<feature type="compositionally biased region" description="Polar residues" evidence="1">
    <location>
        <begin position="51"/>
        <end position="60"/>
    </location>
</feature>
<keyword evidence="4" id="KW-1185">Reference proteome</keyword>
<feature type="signal peptide" evidence="2">
    <location>
        <begin position="1"/>
        <end position="18"/>
    </location>
</feature>
<name>M1DDK8_SOLTU</name>
<sequence>MPLYLWLSILGPLDGAYTLDSTFSSYINGYSPLFQFYNDLSFRTGQGGNNGRAQSTTSATPAGRLTERGNSFGTYGGQRQNRLYALHALQDQEDSSDVVTGFTDQDTDHSSLTSPWTQYQSRGGGPRDPSRGMDHLTNRTSTHGYQTETT</sequence>
<dbReference type="Gramene" id="PGSC0003DMT400087314">
    <property type="protein sequence ID" value="PGSC0003DMT400087314"/>
    <property type="gene ID" value="PGSC0003DMG400036885"/>
</dbReference>
<dbReference type="InParanoid" id="M1DDK8"/>
<feature type="compositionally biased region" description="Polar residues" evidence="1">
    <location>
        <begin position="138"/>
        <end position="150"/>
    </location>
</feature>
<feature type="compositionally biased region" description="Basic and acidic residues" evidence="1">
    <location>
        <begin position="128"/>
        <end position="137"/>
    </location>
</feature>
<dbReference type="Proteomes" id="UP000011115">
    <property type="component" value="Unassembled WGS sequence"/>
</dbReference>
<feature type="region of interest" description="Disordered" evidence="1">
    <location>
        <begin position="47"/>
        <end position="77"/>
    </location>
</feature>
<evidence type="ECO:0000313" key="4">
    <source>
        <dbReference type="Proteomes" id="UP000011115"/>
    </source>
</evidence>